<dbReference type="PROSITE" id="PS01186">
    <property type="entry name" value="EGF_2"/>
    <property type="match status" value="2"/>
</dbReference>
<feature type="region of interest" description="Disordered" evidence="5">
    <location>
        <begin position="610"/>
        <end position="666"/>
    </location>
</feature>
<dbReference type="Gene3D" id="2.10.25.10">
    <property type="entry name" value="Laminin"/>
    <property type="match status" value="3"/>
</dbReference>
<dbReference type="SUPFAM" id="SSF49899">
    <property type="entry name" value="Concanavalin A-like lectins/glucanases"/>
    <property type="match status" value="2"/>
</dbReference>
<keyword evidence="6" id="KW-0472">Membrane</keyword>
<dbReference type="Gene3D" id="2.60.120.260">
    <property type="entry name" value="Galactose-binding domain-like"/>
    <property type="match status" value="1"/>
</dbReference>
<dbReference type="PANTHER" id="PTHR14949">
    <property type="entry name" value="EGF-LIKE-DOMAIN, MULTIPLE 7, 8"/>
    <property type="match status" value="1"/>
</dbReference>
<dbReference type="Proteomes" id="UP000694888">
    <property type="component" value="Unplaced"/>
</dbReference>
<feature type="compositionally biased region" description="Polar residues" evidence="5">
    <location>
        <begin position="3558"/>
        <end position="3571"/>
    </location>
</feature>
<evidence type="ECO:0000256" key="6">
    <source>
        <dbReference type="SAM" id="Phobius"/>
    </source>
</evidence>
<dbReference type="InterPro" id="IPR007110">
    <property type="entry name" value="Ig-like_dom"/>
</dbReference>
<keyword evidence="6" id="KW-0812">Transmembrane</keyword>
<keyword evidence="6" id="KW-1133">Transmembrane helix</keyword>
<reference evidence="11" key="1">
    <citation type="submission" date="2025-08" db="UniProtKB">
        <authorList>
            <consortium name="RefSeq"/>
        </authorList>
    </citation>
    <scope>IDENTIFICATION</scope>
</reference>
<evidence type="ECO:0000259" key="9">
    <source>
        <dbReference type="PROSITE" id="PS51233"/>
    </source>
</evidence>
<dbReference type="Pfam" id="PF23106">
    <property type="entry name" value="EGF_Teneurin"/>
    <property type="match status" value="1"/>
</dbReference>
<protein>
    <submittedName>
        <fullName evidence="11">Uncharacterized protein LOC106014199 isoform X1</fullName>
    </submittedName>
</protein>
<evidence type="ECO:0000256" key="5">
    <source>
        <dbReference type="SAM" id="MobiDB-lite"/>
    </source>
</evidence>
<feature type="compositionally biased region" description="Low complexity" evidence="5">
    <location>
        <begin position="3367"/>
        <end position="3522"/>
    </location>
</feature>
<dbReference type="PANTHER" id="PTHR14949:SF54">
    <property type="entry name" value="VWFD DOMAIN-CONTAINING PROTEIN"/>
    <property type="match status" value="1"/>
</dbReference>
<feature type="domain" description="VWFD" evidence="9">
    <location>
        <begin position="2512"/>
        <end position="2703"/>
    </location>
</feature>
<feature type="disulfide bond" evidence="4">
    <location>
        <begin position="4218"/>
        <end position="4228"/>
    </location>
</feature>
<dbReference type="Pfam" id="PF00094">
    <property type="entry name" value="VWD"/>
    <property type="match status" value="4"/>
</dbReference>
<feature type="domain" description="VWFD" evidence="9">
    <location>
        <begin position="1441"/>
        <end position="1628"/>
    </location>
</feature>
<feature type="region of interest" description="Disordered" evidence="5">
    <location>
        <begin position="3284"/>
        <end position="3590"/>
    </location>
</feature>
<dbReference type="InterPro" id="IPR000742">
    <property type="entry name" value="EGF"/>
</dbReference>
<feature type="compositionally biased region" description="Polar residues" evidence="5">
    <location>
        <begin position="3357"/>
        <end position="3366"/>
    </location>
</feature>
<feature type="domain" description="VWFD" evidence="9">
    <location>
        <begin position="382"/>
        <end position="574"/>
    </location>
</feature>
<evidence type="ECO:0000313" key="10">
    <source>
        <dbReference type="Proteomes" id="UP000694888"/>
    </source>
</evidence>
<dbReference type="InterPro" id="IPR041161">
    <property type="entry name" value="EGF_Tenascin"/>
</dbReference>
<proteinExistence type="predicted"/>
<name>A0ABM1W5D9_APLCA</name>
<dbReference type="Pfam" id="PF18720">
    <property type="entry name" value="EGF_Tenascin"/>
    <property type="match status" value="1"/>
</dbReference>
<dbReference type="SMART" id="SM00216">
    <property type="entry name" value="VWD"/>
    <property type="match status" value="4"/>
</dbReference>
<organism evidence="10 11">
    <name type="scientific">Aplysia californica</name>
    <name type="common">California sea hare</name>
    <dbReference type="NCBI Taxonomy" id="6500"/>
    <lineage>
        <taxon>Eukaryota</taxon>
        <taxon>Metazoa</taxon>
        <taxon>Spiralia</taxon>
        <taxon>Lophotrochozoa</taxon>
        <taxon>Mollusca</taxon>
        <taxon>Gastropoda</taxon>
        <taxon>Heterobranchia</taxon>
        <taxon>Euthyneura</taxon>
        <taxon>Tectipleura</taxon>
        <taxon>Aplysiida</taxon>
        <taxon>Aplysioidea</taxon>
        <taxon>Aplysiidae</taxon>
        <taxon>Aplysia</taxon>
    </lineage>
</organism>
<evidence type="ECO:0000256" key="1">
    <source>
        <dbReference type="ARBA" id="ARBA00022729"/>
    </source>
</evidence>
<evidence type="ECO:0000313" key="11">
    <source>
        <dbReference type="RefSeq" id="XP_035829882.1"/>
    </source>
</evidence>
<keyword evidence="4" id="KW-0245">EGF-like domain</keyword>
<feature type="compositionally biased region" description="Low complexity" evidence="5">
    <location>
        <begin position="3535"/>
        <end position="3554"/>
    </location>
</feature>
<keyword evidence="3" id="KW-0325">Glycoprotein</keyword>
<feature type="region of interest" description="Disordered" evidence="5">
    <location>
        <begin position="1674"/>
        <end position="1705"/>
    </location>
</feature>
<dbReference type="PROSITE" id="PS00022">
    <property type="entry name" value="EGF_1"/>
    <property type="match status" value="2"/>
</dbReference>
<feature type="compositionally biased region" description="Low complexity" evidence="5">
    <location>
        <begin position="621"/>
        <end position="663"/>
    </location>
</feature>
<dbReference type="InterPro" id="IPR050969">
    <property type="entry name" value="Dev_Signal_Modulators"/>
</dbReference>
<evidence type="ECO:0000259" key="7">
    <source>
        <dbReference type="PROSITE" id="PS50026"/>
    </source>
</evidence>
<evidence type="ECO:0000256" key="4">
    <source>
        <dbReference type="PROSITE-ProRule" id="PRU00076"/>
    </source>
</evidence>
<feature type="domain" description="EGF-like" evidence="7">
    <location>
        <begin position="4214"/>
        <end position="4245"/>
    </location>
</feature>
<evidence type="ECO:0000256" key="2">
    <source>
        <dbReference type="ARBA" id="ARBA00023157"/>
    </source>
</evidence>
<dbReference type="PROSITE" id="PS50835">
    <property type="entry name" value="IG_LIKE"/>
    <property type="match status" value="1"/>
</dbReference>
<feature type="compositionally biased region" description="Low complexity" evidence="5">
    <location>
        <begin position="3572"/>
        <end position="3589"/>
    </location>
</feature>
<accession>A0ABM1W5D9</accession>
<dbReference type="GeneID" id="118477191"/>
<dbReference type="PROSITE" id="PS51233">
    <property type="entry name" value="VWFD"/>
    <property type="match status" value="4"/>
</dbReference>
<comment type="caution">
    <text evidence="4">Lacks conserved residue(s) required for the propagation of feature annotation.</text>
</comment>
<keyword evidence="2 4" id="KW-1015">Disulfide bond</keyword>
<feature type="compositionally biased region" description="Low complexity" evidence="5">
    <location>
        <begin position="1689"/>
        <end position="1705"/>
    </location>
</feature>
<dbReference type="PROSITE" id="PS50026">
    <property type="entry name" value="EGF_3"/>
    <property type="match status" value="1"/>
</dbReference>
<feature type="disulfide bond" evidence="4">
    <location>
        <begin position="4235"/>
        <end position="4244"/>
    </location>
</feature>
<evidence type="ECO:0000256" key="3">
    <source>
        <dbReference type="ARBA" id="ARBA00023180"/>
    </source>
</evidence>
<dbReference type="Pfam" id="PF26129">
    <property type="entry name" value="Vwde"/>
    <property type="match status" value="4"/>
</dbReference>
<dbReference type="RefSeq" id="XP_035829882.1">
    <property type="nucleotide sequence ID" value="XM_035973989.1"/>
</dbReference>
<evidence type="ECO:0000259" key="8">
    <source>
        <dbReference type="PROSITE" id="PS50835"/>
    </source>
</evidence>
<sequence length="4524" mass="493742">MYILSCGGDTKDTSGLSIWWKGSHLRARVRTETKEWKVKGKYKKKELVGVFVEVELSWNIEQGLVLLLDGHEVDHDRKFKKKSNKVTPTGTCYFARPIGQDVYSPIAIADLSYIFAFNKIIEDLGITFELPKFPSSPELKVLTNSSTEKVEFECSVTKLTRTDVSYFISFYFGKKNLLDQTPQEIGDKLVASMSEDYIDLLRFSDKIYCTVSACISSACNSTRGPSKESSKLVAGVEIITGEVEIYEGSYSGGISVKTVLPPRLYCLPEDRDRDCRITIITQLLEHNKEVTCPNGKKISQISFPVSSTNNINDAACSHRITMLTWKKALLIPLQGNIDQIKDGDQKRTVRLIGKIIAAGLEFDTLLIGEVKVTVKDKDGDRKKCNSVGDPHIRTFDGKKYDNYFEGEFVLYKHTTLPYEVRAFQRSCNGKAACNCGVAIKSGDDVIVLDRCGFKRGGPSIPLKPQVYYNNELTPGTKIDREKDDAYKVTLPTGMTIEVRPSTMGRRNKKVDIVLIYIQASAFDFESTEGLCGTYDNDKSNDFLTISGHLVRGEKEFALSWRVPSNESIYNGICSTTDVSIGSAVSCNCMDGFALSCSQLEGVQTCDADNASPARLNNSPESGGRSVQSGSRSVQSGSRSVQSGSQSLARASRSATSQSSSSESIDTDITTEVINSASSEDACIAGQNVVIWEFDEDYEFEKPTWPTPSGITKDNATETCRTILEVSQTYAACMDLLGEVTIGVSLENCVADVQIMDDLEWAISILIDVRVICLIQIEINVDFWVTDETGQVSYPPSVTNNVCPLDCSGHGVCSEGQCNCEDDWLGFDCSIPFLEPPILISIDGGSKCDKRQRPCEVIEIYGLNFADSPLLTCHLKSRTDDLDRNITAEYITSTLVRCPFSEDGEYDVSVSNNGQSMSNTLMYICFDSVCDNCTTSPCTTRTDVCLIGGQCYADGFYNPAEPDLVCRPEYSTTRWTRVSVTSIKDTRIIFIEISGTHLVTTVGNLNFTGTIGVSTNPDSGKVVVVGNGQGGFDLGPVATPCMLDFEKCQFGLSLSFTIKFTKLVQNGYLFTSCGVEQDGAGLSIYYRHDKLFFTVTTRTLQWRGYLRDVGTDAYHSYEVSWSAQTGLKVFVDNTLSLIKDKARDRRNPVVNPNTCPWKVGMTRTGTALLHFELEIIHLVYAEKEVVNELGIVIGYPALKEKPKLQIQVSETGNVSFTCQFEPLNGDDLLYSTIFMKDDKTVPQGIERFSNGSVFSVISEAEYGDLEYNSKLSCAVAVCTAQSCPLTQGEFKHSELVSVALELTTTQLTITEGGSGTILVKSQVPPMLFCPIGSRNSCEIQLNAVIRAGREKFCPDQRDIPQAVLLWQEEDQSNAFCGRNVDSALWQQPYALIVRGVVDTVKDGDQRRTVEISASINSTLIDFDLTVEVGFVQLTVRDEDKLSTCSSVNDPHITTFDGRTYDNFYEGEFVLYRHTNLPYVVHTFYRSCNRKASCNCAVAVRVDDDVVVLSKCSIDPDSEDPMPFTVKLYRHGFLEKGFRVYQIKDREYSVYLPNGDTVFVTVSGKRKRNFINVWVKAAGSSFGQIRGLCGNFDDDASNDLVRSDGILSNETGKTPNEFSLSWRVPANESLFSGFCGSSTTVNGSPAPYYCQCTYGGESTCGRGQDVFQCSRDDQELDENVSGGRSSKRAGSKSNKSNKSNKSCKASHASCEEDENTVALKREERRKGTDITGSLFDASPDNPLKCSSTVPQVEFEFNVTYIYVIIETTVTIEVATEFCQTEISGTSSVAECRNILGNRFQDAVNFCARDYVITGDTSWSQVAVDSIRRQCQIVIEVDTDTWIETDDGVPKLPPVVDLLCPNDCSNNGNCTNGECLCTDGFAGDDCSVDLSELPTLISIDGGPLCDKRQKNCSSVEIYGLGFIQTDTLRCKLVELRITDSGFEETGQSKNVSAVFLRGELIKVSVEGYQIMSISCTNVGDVFSTTSLKLITYNSLCQTCTVTKCEERTNICLIDGNCYEEGFTNPEDASQKCSLTNTADWTQIKVNEVEQTRLVFLEILTQIKILITTKYNLTIGGTVLPTLVSGPQGGLMIELNGVDQFVQFPDGTGCLWDIEQCDLGLTISFKLKIVNIVEGMVIFGNGAESPDSYGLAMWLKNGRLYLRVSTKTKEWTVVTTDFTINEFMDLKFSWSVQTGLRLFLKDKLIGMQVTYIIRTSTNIQSSTNLIIGQNLKESIFANIIIDGFDIVYCTVDTADELQVVSIVPTFDKPPKLEAPVSDDGSQISFHCLFDALDIQSDEEYQYSVRWYKNDAVIKSQELGNRTSSVLNEEAVGVISYGEEIRCGVQACLVTDCDGSRGPERKSDSLKAELKIKETELVVTEGQGASFLTVTATLPPRLFCARDIEASNCTWTISTLITDEDSAVRCVSKERFPQLLIVRDTDANGGNETPLCGSSLTHLNWMSGVRIKVKAFVDGLQDKTQKVVIQVSAQLKTEMQLTSLVSVGSVNVDVKDADVTSECTAWGDPHIVTFDGKRYNNYLEGEFVLYKSSDSEVRTFLRRCTDALDYASCVCAVAVRVHDDVIVVNKCGAGRGEATKFYPMTVQMFLNGELTRGVHVLRTKNEYKIVLTSGAYVTVKEAQGKLGGKYLNVYVRPSVLDRGTTEGLCGNFDGKASNDMQLPTGVNGDDDAVSEIWRVEKTENSIYTGVCSTTVTAVTSSATAYCDCHAELQTCSVLETDFACTSVGKGQDITQTLIGNKATQNPPQKCLTSQILIEFEFEISYKPEPPSWPEAGITETEAIAVCRDAIETSSSFDTCSSIVNDEIATTIDTCVLDLQWSNDRNWAQSAVTTVIHRCETVIEINVELWETVTVNGTDILSPPQDLLDVLICPRNCSGKGVCTEDGCECYDGYLDEDCSVSVDIPPVVFDPPDGICDTRLSNCLTVTVTGTGFVPSTNLVCYVQKMEMTNGTFEVKAGSSMIEVQATLISSQQVICSIPSPDIYNVVVSNVKSNVTVSQSVIFVAYDSICFECGKQGCTLKSDICLIDDSCYGPGFVNVNNPEETCVANSKDWTIITRVEIITIELTFIDINIDLGVVLTPYLNLTVVGSPSLIELSPGNNAMELDGNSQFVDMSNLPTDNCLWTPDDCKFGLTVSFSLKVVTVKDNMYIFTNGGDQKDSYGVAMYYKYNRFYLTVSTKLKEWTVFTDKIQVGVAVKVEYSWSVQFGLSLYLDGEKVATSTRFIERSVSVRQLTTFYFGRSVLEIDIVYSQIIIGGWKVVFACKEIDEAVKEITTTTEPSTTTEEPTTTTEEPSTTTEEPSTTTEEPSTTTEEPSTTTNDTILTSPESTTEESTTVTSTDFTASTDNETASTVNGSTSFTTPVSTSSSDGPTSTTDESTAFTQTSTTDQPTTSSDQNTTADDSTSTTDVSTSTTDQPTTSSDQNTTADGSTSTTDDSTSTTDMQTSTTDQPTTSSDQNTTADGSTSTTDDSTSTTDMQTSTTDQPTTSSDQNTTADGSTSTTDASTSTTDESTTDAEVTGTPATDSTSPTTDESTTDVPTTEVETPDNSTVTTELPSTPGSTTSPAETSTVPTPSSSTCVGTVDSYPIMPGNPAISFSVSGLTAVFDCQIQPASESGVQYILSWTSGTDVLSMVTLTTINVDRLDMATLSQDQRNSILDNGLVCSVRASNPARCGNGESPPLEDSVPPFVPKVTGPTPDILYEGITTATVSVSFGSITRELYCLLKYGQSCRVTVQARTNAQDFPNKCIGGAEVPALVVKSIATSDATCGGNVGASSSQVTLEMRAVSDGIVRSDRDVTIDIFQVDTVATTTETGILLKKFNVTVRSSDLAEQCKVVGDPHVFTFDQTKYDNMLTGEFVLYKHQDLQVEVHGYFYKTGVGSSACGFAARVGNDVIRVSKCDSRTDTIHPVTVKLFLVGELSPQTLVYQEDDGDTIKVYLPTGALMEVRSSVDASMNLYLKPSAVDIGKTSGLCGVFDGNSTNDLLGANDVLYSVTDPQEEPDTFSNTYRVSDAASIYSGYKGSGDIVPDLYCSCDLSGVSECANFGDVTACGVSVSGTDITDLLVSDSTFEQNLLNGAGGSSRKRRQANNEETFTYEPNDNQNDPDWPTASNITADSAETFCRNSIQDLDGYQQCLQFSSDNFKSEILNCVRDIRRTDSLQWGVASLQSLQASCRNQISSNSSLWEDSDPSDALVAPSLSTINDNLCPNDCSNNGVCNQGVCQCSNGYSGSNCALPPNVIPSVQSTQTNILCARNTADNCNRATVFGANFLEGSICHLTPITVSSTGITDQSLTAISNATYRNKYQVLCGIQEPNSYKIRVSNDGQRTSPEPAYYIVYNSECENCDFSGTDGTPICTQKPNTCLINDVCYQQGGKHPTDSCLLCDVNFSSSEWAPSSDGACRSTVPTSVGPITTRQTNTVSPDAVEFNSRTIIIVSGCVAGLLLIILVIVGVILMIRRRRLQAYKSRMNRSVSDEDSQFERVFNGSYGIRTDKSLTFYNPSMHPSDQYYEHSI</sequence>
<feature type="domain" description="Ig-like" evidence="8">
    <location>
        <begin position="2260"/>
        <end position="2362"/>
    </location>
</feature>
<keyword evidence="10" id="KW-1185">Reference proteome</keyword>
<gene>
    <name evidence="11" type="primary">LOC106014199</name>
</gene>
<dbReference type="SMART" id="SM00181">
    <property type="entry name" value="EGF"/>
    <property type="match status" value="3"/>
</dbReference>
<dbReference type="InterPro" id="IPR013320">
    <property type="entry name" value="ConA-like_dom_sf"/>
</dbReference>
<feature type="compositionally biased region" description="Low complexity" evidence="5">
    <location>
        <begin position="3285"/>
        <end position="3356"/>
    </location>
</feature>
<feature type="transmembrane region" description="Helical" evidence="6">
    <location>
        <begin position="4443"/>
        <end position="4467"/>
    </location>
</feature>
<dbReference type="InterPro" id="IPR001846">
    <property type="entry name" value="VWF_type-D"/>
</dbReference>
<dbReference type="CDD" id="cd12087">
    <property type="entry name" value="TM_EGFR-like"/>
    <property type="match status" value="1"/>
</dbReference>
<feature type="domain" description="VWFD" evidence="9">
    <location>
        <begin position="3843"/>
        <end position="4027"/>
    </location>
</feature>
<dbReference type="InterPro" id="IPR058727">
    <property type="entry name" value="Helical_Vwde"/>
</dbReference>
<keyword evidence="1" id="KW-0732">Signal</keyword>